<feature type="region of interest" description="Disordered" evidence="1">
    <location>
        <begin position="1"/>
        <end position="27"/>
    </location>
</feature>
<accession>A0ABR2YER5</accession>
<feature type="compositionally biased region" description="Basic residues" evidence="1">
    <location>
        <begin position="1"/>
        <end position="10"/>
    </location>
</feature>
<comment type="caution">
    <text evidence="2">The sequence shown here is derived from an EMBL/GenBank/DDBJ whole genome shotgun (WGS) entry which is preliminary data.</text>
</comment>
<protein>
    <submittedName>
        <fullName evidence="2">Uncharacterized protein</fullName>
    </submittedName>
</protein>
<reference evidence="2 3" key="1">
    <citation type="journal article" date="2024" name="Nat. Commun.">
        <title>Phylogenomics reveals the evolutionary origins of lichenization in chlorophyte algae.</title>
        <authorList>
            <person name="Puginier C."/>
            <person name="Libourel C."/>
            <person name="Otte J."/>
            <person name="Skaloud P."/>
            <person name="Haon M."/>
            <person name="Grisel S."/>
            <person name="Petersen M."/>
            <person name="Berrin J.G."/>
            <person name="Delaux P.M."/>
            <person name="Dal Grande F."/>
            <person name="Keller J."/>
        </authorList>
    </citation>
    <scope>NUCLEOTIDE SEQUENCE [LARGE SCALE GENOMIC DNA]</scope>
    <source>
        <strain evidence="2 3">SAG 216-7</strain>
    </source>
</reference>
<gene>
    <name evidence="2" type="ORF">WJX75_001573</name>
</gene>
<organism evidence="2 3">
    <name type="scientific">Coccomyxa subellipsoidea</name>
    <dbReference type="NCBI Taxonomy" id="248742"/>
    <lineage>
        <taxon>Eukaryota</taxon>
        <taxon>Viridiplantae</taxon>
        <taxon>Chlorophyta</taxon>
        <taxon>core chlorophytes</taxon>
        <taxon>Trebouxiophyceae</taxon>
        <taxon>Trebouxiophyceae incertae sedis</taxon>
        <taxon>Coccomyxaceae</taxon>
        <taxon>Coccomyxa</taxon>
    </lineage>
</organism>
<dbReference type="Proteomes" id="UP001491310">
    <property type="component" value="Unassembled WGS sequence"/>
</dbReference>
<evidence type="ECO:0000313" key="3">
    <source>
        <dbReference type="Proteomes" id="UP001491310"/>
    </source>
</evidence>
<sequence length="92" mass="10813">MCQQKGKRGILCKQRQPHQGEGQKSERFNKGEDLLEVTHRPLALLDLLLCLWKIDTPQAGLDTVWRLHQWTWVLHRLTRLLVLGHSTHLRCQ</sequence>
<evidence type="ECO:0000313" key="2">
    <source>
        <dbReference type="EMBL" id="KAK9903970.1"/>
    </source>
</evidence>
<dbReference type="EMBL" id="JALJOT010000013">
    <property type="protein sequence ID" value="KAK9903970.1"/>
    <property type="molecule type" value="Genomic_DNA"/>
</dbReference>
<proteinExistence type="predicted"/>
<evidence type="ECO:0000256" key="1">
    <source>
        <dbReference type="SAM" id="MobiDB-lite"/>
    </source>
</evidence>
<name>A0ABR2YER5_9CHLO</name>
<keyword evidence="3" id="KW-1185">Reference proteome</keyword>